<dbReference type="InterPro" id="IPR001667">
    <property type="entry name" value="DDH_dom"/>
</dbReference>
<dbReference type="InterPro" id="IPR003156">
    <property type="entry name" value="DHHA1_dom"/>
</dbReference>
<evidence type="ECO:0000256" key="2">
    <source>
        <dbReference type="ARBA" id="ARBA00019841"/>
    </source>
</evidence>
<dbReference type="NCBIfam" id="TIGR00644">
    <property type="entry name" value="recJ"/>
    <property type="match status" value="1"/>
</dbReference>
<evidence type="ECO:0000256" key="4">
    <source>
        <dbReference type="ARBA" id="ARBA00022801"/>
    </source>
</evidence>
<name>A0A3B1D7C8_9ZZZZ</name>
<dbReference type="Pfam" id="PF17768">
    <property type="entry name" value="RecJ_OB"/>
    <property type="match status" value="1"/>
</dbReference>
<evidence type="ECO:0000259" key="6">
    <source>
        <dbReference type="Pfam" id="PF01368"/>
    </source>
</evidence>
<organism evidence="9">
    <name type="scientific">hydrothermal vent metagenome</name>
    <dbReference type="NCBI Taxonomy" id="652676"/>
    <lineage>
        <taxon>unclassified sequences</taxon>
        <taxon>metagenomes</taxon>
        <taxon>ecological metagenomes</taxon>
    </lineage>
</organism>
<dbReference type="SUPFAM" id="SSF64182">
    <property type="entry name" value="DHH phosphoesterases"/>
    <property type="match status" value="1"/>
</dbReference>
<dbReference type="InterPro" id="IPR038763">
    <property type="entry name" value="DHH_sf"/>
</dbReference>
<dbReference type="Gene3D" id="3.10.310.30">
    <property type="match status" value="1"/>
</dbReference>
<dbReference type="InterPro" id="IPR051673">
    <property type="entry name" value="SSDNA_exonuclease_RecJ"/>
</dbReference>
<dbReference type="GO" id="GO:0006281">
    <property type="term" value="P:DNA repair"/>
    <property type="evidence" value="ECO:0007669"/>
    <property type="project" value="InterPro"/>
</dbReference>
<evidence type="ECO:0000313" key="9">
    <source>
        <dbReference type="EMBL" id="VAX24627.1"/>
    </source>
</evidence>
<evidence type="ECO:0000256" key="5">
    <source>
        <dbReference type="ARBA" id="ARBA00022839"/>
    </source>
</evidence>
<dbReference type="Gene3D" id="3.90.1640.30">
    <property type="match status" value="1"/>
</dbReference>
<comment type="similarity">
    <text evidence="1">Belongs to the RecJ family.</text>
</comment>
<evidence type="ECO:0000259" key="8">
    <source>
        <dbReference type="Pfam" id="PF17768"/>
    </source>
</evidence>
<keyword evidence="3" id="KW-0540">Nuclease</keyword>
<dbReference type="GO" id="GO:0003676">
    <property type="term" value="F:nucleic acid binding"/>
    <property type="evidence" value="ECO:0007669"/>
    <property type="project" value="InterPro"/>
</dbReference>
<dbReference type="AlphaFoldDB" id="A0A3B1D7C8"/>
<feature type="domain" description="DHHA1" evidence="7">
    <location>
        <begin position="356"/>
        <end position="449"/>
    </location>
</feature>
<protein>
    <recommendedName>
        <fullName evidence="2">Single-stranded-DNA-specific exonuclease RecJ</fullName>
    </recommendedName>
</protein>
<keyword evidence="4" id="KW-0378">Hydrolase</keyword>
<dbReference type="GO" id="GO:0008409">
    <property type="term" value="F:5'-3' exonuclease activity"/>
    <property type="evidence" value="ECO:0007669"/>
    <property type="project" value="InterPro"/>
</dbReference>
<dbReference type="InterPro" id="IPR041122">
    <property type="entry name" value="RecJ_OB"/>
</dbReference>
<proteinExistence type="inferred from homology"/>
<dbReference type="InterPro" id="IPR004610">
    <property type="entry name" value="RecJ"/>
</dbReference>
<evidence type="ECO:0000259" key="7">
    <source>
        <dbReference type="Pfam" id="PF02272"/>
    </source>
</evidence>
<dbReference type="PANTHER" id="PTHR30255:SF2">
    <property type="entry name" value="SINGLE-STRANDED-DNA-SPECIFIC EXONUCLEASE RECJ"/>
    <property type="match status" value="1"/>
</dbReference>
<dbReference type="GO" id="GO:0006310">
    <property type="term" value="P:DNA recombination"/>
    <property type="evidence" value="ECO:0007669"/>
    <property type="project" value="InterPro"/>
</dbReference>
<dbReference type="PANTHER" id="PTHR30255">
    <property type="entry name" value="SINGLE-STRANDED-DNA-SPECIFIC EXONUCLEASE RECJ"/>
    <property type="match status" value="1"/>
</dbReference>
<dbReference type="Pfam" id="PF02272">
    <property type="entry name" value="DHHA1"/>
    <property type="match status" value="1"/>
</dbReference>
<keyword evidence="5 9" id="KW-0269">Exonuclease</keyword>
<evidence type="ECO:0000256" key="3">
    <source>
        <dbReference type="ARBA" id="ARBA00022722"/>
    </source>
</evidence>
<dbReference type="EMBL" id="UOGE01000096">
    <property type="protein sequence ID" value="VAX24627.1"/>
    <property type="molecule type" value="Genomic_DNA"/>
</dbReference>
<evidence type="ECO:0000256" key="1">
    <source>
        <dbReference type="ARBA" id="ARBA00005915"/>
    </source>
</evidence>
<feature type="domain" description="DDH" evidence="6">
    <location>
        <begin position="80"/>
        <end position="235"/>
    </location>
</feature>
<reference evidence="9" key="1">
    <citation type="submission" date="2018-06" db="EMBL/GenBank/DDBJ databases">
        <authorList>
            <person name="Zhirakovskaya E."/>
        </authorList>
    </citation>
    <scope>NUCLEOTIDE SEQUENCE</scope>
</reference>
<accession>A0A3B1D7C8</accession>
<gene>
    <name evidence="9" type="ORF">MNBD_NITROSPINAE02-2013</name>
</gene>
<sequence length="572" mass="63253">MKDKKWRIAKGDPSKEKILINQLGLPPVIAKLLINRGAGDVIAAQTVLNPSLASFEDPLKMKDMPEAVERLMKAYDQNEKVVIFGDYDVDGISSTALLLSFFGKIGIEASYYIPERAREGYGLSKEAVDNALNSGAKLIVTVDNAITAHEAVDHANSLGADVIITDHHLPGRSLPNALAIVNPHRSDCEYPYKSLSGVGIAFKLVVALRGALHKRGIEKARLPNLKDFLDLVAIGSIADLAPLTFENRIIVKHGLDTLARTKRRGLAELMAVANITPEEVTVRDVAFGIAPRVNAAGRLKRADICVDLLTTDDSAKAREIASTLDSDNKKRRDIQKEIFAEALRMVDETCDMENDRAIVLGAGGWNTGVVGIVASKLMDKFYLPVILICFEDDIGKGSARSIEGFDLYRAISDCSTELLKFGGHELAAGLSLGRGRFDTFREKFLAIAKKRMMPEDMSPVIEIDSEVDPGIFDFDLMDQINSLEPFGHGFPQPVFISRNVDIGEVFYMGEGRRHVRLSIKSEARVIGFSYGDFFREHDHTSSRFDIVYQPEINRWNGRVNVQLRLIDVRLSQ</sequence>
<feature type="domain" description="RecJ OB" evidence="8">
    <location>
        <begin position="463"/>
        <end position="567"/>
    </location>
</feature>
<dbReference type="Pfam" id="PF01368">
    <property type="entry name" value="DHH"/>
    <property type="match status" value="1"/>
</dbReference>